<organism evidence="8 9">
    <name type="scientific">Dissophora globulifera</name>
    <dbReference type="NCBI Taxonomy" id="979702"/>
    <lineage>
        <taxon>Eukaryota</taxon>
        <taxon>Fungi</taxon>
        <taxon>Fungi incertae sedis</taxon>
        <taxon>Mucoromycota</taxon>
        <taxon>Mortierellomycotina</taxon>
        <taxon>Mortierellomycetes</taxon>
        <taxon>Mortierellales</taxon>
        <taxon>Mortierellaceae</taxon>
        <taxon>Dissophora</taxon>
    </lineage>
</organism>
<dbReference type="PRINTS" id="PR00387">
    <property type="entry name" value="PDIESTERASE1"/>
</dbReference>
<dbReference type="InterPro" id="IPR003607">
    <property type="entry name" value="HD/PDEase_dom"/>
</dbReference>
<evidence type="ECO:0000256" key="6">
    <source>
        <dbReference type="SAM" id="MobiDB-lite"/>
    </source>
</evidence>
<feature type="region of interest" description="Disordered" evidence="6">
    <location>
        <begin position="578"/>
        <end position="624"/>
    </location>
</feature>
<dbReference type="GO" id="GO:0004114">
    <property type="term" value="F:3',5'-cyclic-nucleotide phosphodiesterase activity"/>
    <property type="evidence" value="ECO:0007669"/>
    <property type="project" value="InterPro"/>
</dbReference>
<evidence type="ECO:0000313" key="8">
    <source>
        <dbReference type="EMBL" id="KAG0314297.1"/>
    </source>
</evidence>
<sequence length="1054" mass="114779">MSGNFKPTTLGFNVWDHTIPEIYGILLGMFSKLGLIECLNISESELLDFIIDVDRGYLATFYHSFYHAADVTAVLYHMLLEMKASQYLSKPDMAAVLLAGLCHDIGHPGLNNLFQVNAKTELVKQFGETSVLEKYSCSLAMDLVTKHRLFRNIEHSPEATLPEGNRASEASMRDAMLKAIMATDMTFHYDMLNNLNILIEITSSPSSSPSNSDNESITTTTTTVDDDEEDDDASDSDSSDVNIFPSSPSRSLRSNDDEDDDEDDAIESELRLRALRERFACPVSHDNNQHQHLHRHRHHRRQSSSSSTASNSSLASMCSEGSTQTAHSMSTISMMGDESMTNMTTETSSGTAVDTNARGIIHNSASRSPSDLTPELRQSFLNCLLHAADISNAIKPWELCKHWSGLVIEEFFRQGDIEKAQNLPVSPNMDRMLHHQPQISLGFSDFVVRPYFESFVELLPEAAPYLVSLSKNRELWVSQKEALLEEEERKHRETMPQGGNGQATTAIYEEPSEAVEDGEQIVPGGTACDVADALQNAVPSRHRAGEELWRSGSPLPCYLTSGRRVSVAAGVLIVDETRPQRPPLHRRLRHSTTNAEVTPPSSSGNNHHHHHHHHHHHTIRKLKRSLSGRALSSSLRDLQVHPRPGSQHSILGTNVATVVSPDPAVSALKREVALVGQEAVVSLPGDSNSASPGSSTQVDAIQSAHNTNVDIKGLTQADKLQADEENAPRSRTPERRALVRNPLSTSMLRPPPNISVIDRHAPSTAMFRQRRHCSLQYGYNYPSIRHEFGDGYVILNHHDEQGPGTVLRRQDSNEPTAADGPNTTGPANPKTAARTFMPSDPLYACQAFGTLLHSSSSCCTSVAGSTASSSSSSSFSGASFGPGIEPLEEEVFSPPVFPVPNRHLQTGVRAGGGVRSSTPVVLTSQILYDWNIPPPENQQQLPQPQKAAMPAMASYGPLDDCEGITPLGHPTQEYQQQELNAPVVVLEGEDGQLSCVVGTSAVNSTAAADMTKCQEGNKSGKDGMILPHSHSDGFDKNASTLSISTASAGSSTTV</sequence>
<feature type="domain" description="PDEase" evidence="7">
    <location>
        <begin position="1"/>
        <end position="483"/>
    </location>
</feature>
<feature type="compositionally biased region" description="Polar residues" evidence="6">
    <location>
        <begin position="591"/>
        <end position="605"/>
    </location>
</feature>
<feature type="region of interest" description="Disordered" evidence="6">
    <location>
        <begin position="1013"/>
        <end position="1038"/>
    </location>
</feature>
<evidence type="ECO:0000256" key="3">
    <source>
        <dbReference type="PIRSR" id="PIRSR623088-1"/>
    </source>
</evidence>
<dbReference type="InterPro" id="IPR036971">
    <property type="entry name" value="PDEase_catalytic_dom_sf"/>
</dbReference>
<comment type="caution">
    <text evidence="8">The sequence shown here is derived from an EMBL/GenBank/DDBJ whole genome shotgun (WGS) entry which is preliminary data.</text>
</comment>
<dbReference type="PANTHER" id="PTHR11347">
    <property type="entry name" value="CYCLIC NUCLEOTIDE PHOSPHODIESTERASE"/>
    <property type="match status" value="1"/>
</dbReference>
<proteinExistence type="inferred from homology"/>
<dbReference type="OrthoDB" id="546632at2759"/>
<feature type="active site" description="Proton donor" evidence="3">
    <location>
        <position position="63"/>
    </location>
</feature>
<feature type="binding site" evidence="4">
    <location>
        <position position="67"/>
    </location>
    <ligand>
        <name>Zn(2+)</name>
        <dbReference type="ChEBI" id="CHEBI:29105"/>
        <label>1</label>
    </ligand>
</feature>
<feature type="compositionally biased region" description="Basic residues" evidence="6">
    <location>
        <begin position="606"/>
        <end position="624"/>
    </location>
</feature>
<accession>A0A9P6RCA9</accession>
<evidence type="ECO:0000259" key="7">
    <source>
        <dbReference type="PROSITE" id="PS51845"/>
    </source>
</evidence>
<dbReference type="Gene3D" id="1.10.1300.10">
    <property type="entry name" value="3'5'-cyclic nucleotide phosphodiesterase, catalytic domain"/>
    <property type="match status" value="2"/>
</dbReference>
<dbReference type="InterPro" id="IPR023088">
    <property type="entry name" value="PDEase"/>
</dbReference>
<feature type="region of interest" description="Disordered" evidence="6">
    <location>
        <begin position="285"/>
        <end position="327"/>
    </location>
</feature>
<feature type="binding site" evidence="4">
    <location>
        <position position="103"/>
    </location>
    <ligand>
        <name>Zn(2+)</name>
        <dbReference type="ChEBI" id="CHEBI:29105"/>
        <label>1</label>
    </ligand>
</feature>
<evidence type="ECO:0000313" key="9">
    <source>
        <dbReference type="Proteomes" id="UP000738325"/>
    </source>
</evidence>
<dbReference type="InterPro" id="IPR023174">
    <property type="entry name" value="PDEase_CS"/>
</dbReference>
<dbReference type="PROSITE" id="PS51845">
    <property type="entry name" value="PDEASE_I_2"/>
    <property type="match status" value="1"/>
</dbReference>
<dbReference type="EMBL" id="JAAAIP010000626">
    <property type="protein sequence ID" value="KAG0314297.1"/>
    <property type="molecule type" value="Genomic_DNA"/>
</dbReference>
<reference evidence="8" key="1">
    <citation type="journal article" date="2020" name="Fungal Divers.">
        <title>Resolving the Mortierellaceae phylogeny through synthesis of multi-gene phylogenetics and phylogenomics.</title>
        <authorList>
            <person name="Vandepol N."/>
            <person name="Liber J."/>
            <person name="Desiro A."/>
            <person name="Na H."/>
            <person name="Kennedy M."/>
            <person name="Barry K."/>
            <person name="Grigoriev I.V."/>
            <person name="Miller A.N."/>
            <person name="O'Donnell K."/>
            <person name="Stajich J.E."/>
            <person name="Bonito G."/>
        </authorList>
    </citation>
    <scope>NUCLEOTIDE SEQUENCE</scope>
    <source>
        <strain evidence="8">REB-010B</strain>
    </source>
</reference>
<dbReference type="CDD" id="cd00077">
    <property type="entry name" value="HDc"/>
    <property type="match status" value="1"/>
</dbReference>
<dbReference type="GO" id="GO:0007165">
    <property type="term" value="P:signal transduction"/>
    <property type="evidence" value="ECO:0007669"/>
    <property type="project" value="InterPro"/>
</dbReference>
<name>A0A9P6RCA9_9FUNG</name>
<evidence type="ECO:0000256" key="4">
    <source>
        <dbReference type="PIRSR" id="PIRSR623088-3"/>
    </source>
</evidence>
<evidence type="ECO:0000256" key="2">
    <source>
        <dbReference type="ARBA" id="ARBA00022801"/>
    </source>
</evidence>
<dbReference type="SMART" id="SM00471">
    <property type="entry name" value="HDc"/>
    <property type="match status" value="1"/>
</dbReference>
<feature type="compositionally biased region" description="Basic residues" evidence="6">
    <location>
        <begin position="291"/>
        <end position="302"/>
    </location>
</feature>
<feature type="region of interest" description="Disordered" evidence="6">
    <location>
        <begin position="801"/>
        <end position="833"/>
    </location>
</feature>
<evidence type="ECO:0000256" key="1">
    <source>
        <dbReference type="ARBA" id="ARBA00022723"/>
    </source>
</evidence>
<evidence type="ECO:0000256" key="5">
    <source>
        <dbReference type="RuleBase" id="RU363067"/>
    </source>
</evidence>
<protein>
    <recommendedName>
        <fullName evidence="5">Phosphodiesterase</fullName>
        <ecNumber evidence="5">3.1.4.-</ecNumber>
    </recommendedName>
</protein>
<dbReference type="Proteomes" id="UP000738325">
    <property type="component" value="Unassembled WGS sequence"/>
</dbReference>
<feature type="binding site" evidence="4">
    <location>
        <position position="104"/>
    </location>
    <ligand>
        <name>Zn(2+)</name>
        <dbReference type="ChEBI" id="CHEBI:29105"/>
        <label>2</label>
    </ligand>
</feature>
<gene>
    <name evidence="8" type="primary">PDE9A</name>
    <name evidence="8" type="ORF">BGZ99_008218</name>
</gene>
<keyword evidence="2 5" id="KW-0378">Hydrolase</keyword>
<keyword evidence="9" id="KW-1185">Reference proteome</keyword>
<dbReference type="GO" id="GO:0046872">
    <property type="term" value="F:metal ion binding"/>
    <property type="evidence" value="ECO:0007669"/>
    <property type="project" value="UniProtKB-KW"/>
</dbReference>
<dbReference type="EC" id="3.1.4.-" evidence="5"/>
<dbReference type="PROSITE" id="PS00126">
    <property type="entry name" value="PDEASE_I_1"/>
    <property type="match status" value="1"/>
</dbReference>
<dbReference type="Pfam" id="PF00233">
    <property type="entry name" value="PDEase_I"/>
    <property type="match status" value="2"/>
</dbReference>
<dbReference type="InterPro" id="IPR002073">
    <property type="entry name" value="PDEase_catalytic_dom"/>
</dbReference>
<keyword evidence="1 4" id="KW-0479">Metal-binding</keyword>
<feature type="compositionally biased region" description="Low complexity" evidence="6">
    <location>
        <begin position="303"/>
        <end position="316"/>
    </location>
</feature>
<dbReference type="AlphaFoldDB" id="A0A9P6RCA9"/>
<comment type="similarity">
    <text evidence="5">Belongs to the cyclic nucleotide phosphodiesterase family.</text>
</comment>
<feature type="binding site" evidence="4">
    <location>
        <position position="389"/>
    </location>
    <ligand>
        <name>Zn(2+)</name>
        <dbReference type="ChEBI" id="CHEBI:29105"/>
        <label>1</label>
    </ligand>
</feature>
<feature type="region of interest" description="Disordered" evidence="6">
    <location>
        <begin position="204"/>
        <end position="264"/>
    </location>
</feature>
<feature type="binding site" evidence="4">
    <location>
        <position position="104"/>
    </location>
    <ligand>
        <name>Zn(2+)</name>
        <dbReference type="ChEBI" id="CHEBI:29105"/>
        <label>1</label>
    </ligand>
</feature>
<dbReference type="SUPFAM" id="SSF109604">
    <property type="entry name" value="HD-domain/PDEase-like"/>
    <property type="match status" value="2"/>
</dbReference>
<feature type="compositionally biased region" description="Low complexity" evidence="6">
    <location>
        <begin position="204"/>
        <end position="223"/>
    </location>
</feature>
<comment type="cofactor">
    <cofactor evidence="5">
        <name>a divalent metal cation</name>
        <dbReference type="ChEBI" id="CHEBI:60240"/>
    </cofactor>
    <text evidence="5">Binds 2 divalent metal cations per subunit. Site 1 may preferentially bind zinc ions, while site 2 has a preference for magnesium and/or manganese ions.</text>
</comment>
<feature type="compositionally biased region" description="Acidic residues" evidence="6">
    <location>
        <begin position="224"/>
        <end position="238"/>
    </location>
</feature>